<dbReference type="CDD" id="cd00158">
    <property type="entry name" value="RHOD"/>
    <property type="match status" value="1"/>
</dbReference>
<keyword evidence="3" id="KW-1185">Reference proteome</keyword>
<dbReference type="Proteomes" id="UP000033900">
    <property type="component" value="Unassembled WGS sequence"/>
</dbReference>
<protein>
    <submittedName>
        <fullName evidence="2">Thiosulfate sulfurtransferase GlpE</fullName>
        <ecNumber evidence="2">2.8.1.1</ecNumber>
    </submittedName>
</protein>
<dbReference type="GO" id="GO:0004792">
    <property type="term" value="F:thiosulfate-cyanide sulfurtransferase activity"/>
    <property type="evidence" value="ECO:0007669"/>
    <property type="project" value="UniProtKB-EC"/>
</dbReference>
<gene>
    <name evidence="2" type="primary">glpE_1</name>
    <name evidence="2" type="ORF">RS84_02255</name>
</gene>
<sequence>MKSITVAELAARENTPLIDVREAHEFAAGHVPGAVNIPMSEIGNRLEELPSEAFDVICQMGGRSARVVEALEGRGYDVTNVDGGTAEWIAEGREVEVPSA</sequence>
<dbReference type="EMBL" id="JYJB01000009">
    <property type="protein sequence ID" value="KJL47461.1"/>
    <property type="molecule type" value="Genomic_DNA"/>
</dbReference>
<dbReference type="SUPFAM" id="SSF52821">
    <property type="entry name" value="Rhodanese/Cell cycle control phosphatase"/>
    <property type="match status" value="1"/>
</dbReference>
<evidence type="ECO:0000313" key="3">
    <source>
        <dbReference type="Proteomes" id="UP000033900"/>
    </source>
</evidence>
<dbReference type="InterPro" id="IPR036873">
    <property type="entry name" value="Rhodanese-like_dom_sf"/>
</dbReference>
<dbReference type="SMART" id="SM00450">
    <property type="entry name" value="RHOD"/>
    <property type="match status" value="1"/>
</dbReference>
<dbReference type="STRING" id="273678.RS84_02255"/>
<feature type="domain" description="Rhodanese" evidence="1">
    <location>
        <begin position="11"/>
        <end position="97"/>
    </location>
</feature>
<reference evidence="2 3" key="1">
    <citation type="submission" date="2015-02" db="EMBL/GenBank/DDBJ databases">
        <title>Draft genome sequences of ten Microbacterium spp. with emphasis on heavy metal contaminated environments.</title>
        <authorList>
            <person name="Corretto E."/>
        </authorList>
    </citation>
    <scope>NUCLEOTIDE SEQUENCE [LARGE SCALE GENOMIC DNA]</scope>
    <source>
        <strain evidence="2 3">SA35</strain>
    </source>
</reference>
<dbReference type="AlphaFoldDB" id="A0A0M2HL84"/>
<evidence type="ECO:0000259" key="1">
    <source>
        <dbReference type="PROSITE" id="PS50206"/>
    </source>
</evidence>
<dbReference type="PANTHER" id="PTHR43031">
    <property type="entry name" value="FAD-DEPENDENT OXIDOREDUCTASE"/>
    <property type="match status" value="1"/>
</dbReference>
<evidence type="ECO:0000313" key="2">
    <source>
        <dbReference type="EMBL" id="KJL47461.1"/>
    </source>
</evidence>
<dbReference type="InterPro" id="IPR001307">
    <property type="entry name" value="Thiosulphate_STrfase_CS"/>
</dbReference>
<dbReference type="InterPro" id="IPR050229">
    <property type="entry name" value="GlpE_sulfurtransferase"/>
</dbReference>
<dbReference type="PATRIC" id="fig|273678.4.peg.2257"/>
<organism evidence="2 3">
    <name type="scientific">Microbacterium hydrocarbonoxydans</name>
    <dbReference type="NCBI Taxonomy" id="273678"/>
    <lineage>
        <taxon>Bacteria</taxon>
        <taxon>Bacillati</taxon>
        <taxon>Actinomycetota</taxon>
        <taxon>Actinomycetes</taxon>
        <taxon>Micrococcales</taxon>
        <taxon>Microbacteriaceae</taxon>
        <taxon>Microbacterium</taxon>
    </lineage>
</organism>
<dbReference type="RefSeq" id="WP_045257848.1">
    <property type="nucleotide sequence ID" value="NZ_JYJB01000009.1"/>
</dbReference>
<dbReference type="PROSITE" id="PS00380">
    <property type="entry name" value="RHODANESE_1"/>
    <property type="match status" value="1"/>
</dbReference>
<dbReference type="PROSITE" id="PS50206">
    <property type="entry name" value="RHODANESE_3"/>
    <property type="match status" value="1"/>
</dbReference>
<comment type="caution">
    <text evidence="2">The sequence shown here is derived from an EMBL/GenBank/DDBJ whole genome shotgun (WGS) entry which is preliminary data.</text>
</comment>
<dbReference type="InterPro" id="IPR001763">
    <property type="entry name" value="Rhodanese-like_dom"/>
</dbReference>
<keyword evidence="2" id="KW-0808">Transferase</keyword>
<dbReference type="OrthoDB" id="9800872at2"/>
<accession>A0A0M2HL84</accession>
<proteinExistence type="predicted"/>
<dbReference type="EC" id="2.8.1.1" evidence="2"/>
<name>A0A0M2HL84_9MICO</name>
<dbReference type="PANTHER" id="PTHR43031:SF17">
    <property type="entry name" value="SULFURTRANSFERASE YTWF-RELATED"/>
    <property type="match status" value="1"/>
</dbReference>
<dbReference type="Gene3D" id="3.40.250.10">
    <property type="entry name" value="Rhodanese-like domain"/>
    <property type="match status" value="1"/>
</dbReference>
<dbReference type="Pfam" id="PF00581">
    <property type="entry name" value="Rhodanese"/>
    <property type="match status" value="1"/>
</dbReference>